<accession>A0A1M7FWX7</accession>
<dbReference type="SUPFAM" id="SSF53474">
    <property type="entry name" value="alpha/beta-Hydrolases"/>
    <property type="match status" value="1"/>
</dbReference>
<dbReference type="Gene3D" id="3.40.50.1820">
    <property type="entry name" value="alpha/beta hydrolase"/>
    <property type="match status" value="1"/>
</dbReference>
<dbReference type="Proteomes" id="UP000184111">
    <property type="component" value="Unassembled WGS sequence"/>
</dbReference>
<dbReference type="AlphaFoldDB" id="A0A1M7FWX7"/>
<sequence length="260" mass="27421">MNTLDFSAATSSDGVLERDFTIGGVPGVLWSPARDAGGGSERAPLVLMGHGGGTHKKAPAMAGRAARIVADCGFHVAVIDAPGHGDRPRTAYDEQEIALMQQAMATGEAVGPIVVRYNAHLAERAVPEWRATLDALQELPEIGSDGPVGYFGLNMGTAIGVPLVAADSRIGAAVFGIFWHDPLAETAKRIGVPIEFVLQWDDEHIPRASGLALFDAFASRDKTLHANAGAHKQVPRFEVDSAVRFFARHLGGTRRLGGGS</sequence>
<dbReference type="RefSeq" id="WP_073498238.1">
    <property type="nucleotide sequence ID" value="NZ_FRBI01000008.1"/>
</dbReference>
<gene>
    <name evidence="1" type="ORF">SAMN05216499_10878</name>
</gene>
<name>A0A1M7FWX7_9ACTN</name>
<dbReference type="InterPro" id="IPR029058">
    <property type="entry name" value="AB_hydrolase_fold"/>
</dbReference>
<dbReference type="GO" id="GO:0016787">
    <property type="term" value="F:hydrolase activity"/>
    <property type="evidence" value="ECO:0007669"/>
    <property type="project" value="UniProtKB-KW"/>
</dbReference>
<dbReference type="OrthoDB" id="4158640at2"/>
<protein>
    <submittedName>
        <fullName evidence="1">Dienelactone hydrolase</fullName>
    </submittedName>
</protein>
<reference evidence="1 2" key="1">
    <citation type="submission" date="2016-11" db="EMBL/GenBank/DDBJ databases">
        <authorList>
            <person name="Jaros S."/>
            <person name="Januszkiewicz K."/>
            <person name="Wedrychowicz H."/>
        </authorList>
    </citation>
    <scope>NUCLEOTIDE SEQUENCE [LARGE SCALE GENOMIC DNA]</scope>
    <source>
        <strain evidence="1 2">CGMCC 4.2025</strain>
    </source>
</reference>
<organism evidence="1 2">
    <name type="scientific">Actinacidiphila paucisporea</name>
    <dbReference type="NCBI Taxonomy" id="310782"/>
    <lineage>
        <taxon>Bacteria</taxon>
        <taxon>Bacillati</taxon>
        <taxon>Actinomycetota</taxon>
        <taxon>Actinomycetes</taxon>
        <taxon>Kitasatosporales</taxon>
        <taxon>Streptomycetaceae</taxon>
        <taxon>Actinacidiphila</taxon>
    </lineage>
</organism>
<evidence type="ECO:0000313" key="2">
    <source>
        <dbReference type="Proteomes" id="UP000184111"/>
    </source>
</evidence>
<proteinExistence type="predicted"/>
<dbReference type="EMBL" id="FRBI01000008">
    <property type="protein sequence ID" value="SHM08470.1"/>
    <property type="molecule type" value="Genomic_DNA"/>
</dbReference>
<keyword evidence="1" id="KW-0378">Hydrolase</keyword>
<evidence type="ECO:0000313" key="1">
    <source>
        <dbReference type="EMBL" id="SHM08470.1"/>
    </source>
</evidence>
<keyword evidence="2" id="KW-1185">Reference proteome</keyword>
<dbReference type="STRING" id="310782.SAMN05216499_10878"/>